<dbReference type="PROSITE" id="PS50943">
    <property type="entry name" value="HTH_CROC1"/>
    <property type="match status" value="1"/>
</dbReference>
<dbReference type="InterPro" id="IPR039554">
    <property type="entry name" value="HigA2-like_HTH"/>
</dbReference>
<dbReference type="GO" id="GO:0003677">
    <property type="term" value="F:DNA binding"/>
    <property type="evidence" value="ECO:0007669"/>
    <property type="project" value="InterPro"/>
</dbReference>
<dbReference type="AlphaFoldDB" id="A0A7Y2E706"/>
<dbReference type="InterPro" id="IPR001387">
    <property type="entry name" value="Cro/C1-type_HTH"/>
</dbReference>
<proteinExistence type="predicted"/>
<feature type="domain" description="HTH cro/C1-type" evidence="1">
    <location>
        <begin position="38"/>
        <end position="93"/>
    </location>
</feature>
<gene>
    <name evidence="2" type="ORF">HKN21_06560</name>
</gene>
<evidence type="ECO:0000313" key="3">
    <source>
        <dbReference type="Proteomes" id="UP000547674"/>
    </source>
</evidence>
<dbReference type="SUPFAM" id="SSF47413">
    <property type="entry name" value="lambda repressor-like DNA-binding domains"/>
    <property type="match status" value="1"/>
</dbReference>
<evidence type="ECO:0000259" key="1">
    <source>
        <dbReference type="PROSITE" id="PS50943"/>
    </source>
</evidence>
<dbReference type="Pfam" id="PF13744">
    <property type="entry name" value="HTH_37"/>
    <property type="match status" value="1"/>
</dbReference>
<dbReference type="Proteomes" id="UP000547674">
    <property type="component" value="Unassembled WGS sequence"/>
</dbReference>
<accession>A0A7Y2E706</accession>
<dbReference type="EMBL" id="JABDJR010000248">
    <property type="protein sequence ID" value="NNF06404.1"/>
    <property type="molecule type" value="Genomic_DNA"/>
</dbReference>
<protein>
    <submittedName>
        <fullName evidence="2">XRE family transcriptional regulator</fullName>
    </submittedName>
</protein>
<organism evidence="2 3">
    <name type="scientific">Eiseniibacteriota bacterium</name>
    <dbReference type="NCBI Taxonomy" id="2212470"/>
    <lineage>
        <taxon>Bacteria</taxon>
        <taxon>Candidatus Eiseniibacteriota</taxon>
    </lineage>
</organism>
<comment type="caution">
    <text evidence="2">The sequence shown here is derived from an EMBL/GenBank/DDBJ whole genome shotgun (WGS) entry which is preliminary data.</text>
</comment>
<dbReference type="SMART" id="SM00530">
    <property type="entry name" value="HTH_XRE"/>
    <property type="match status" value="1"/>
</dbReference>
<dbReference type="InterPro" id="IPR010982">
    <property type="entry name" value="Lambda_DNA-bd_dom_sf"/>
</dbReference>
<dbReference type="Gene3D" id="1.10.260.40">
    <property type="entry name" value="lambda repressor-like DNA-binding domains"/>
    <property type="match status" value="1"/>
</dbReference>
<sequence>MAKKEEPKLEASTGNVFEDLGFADANQRLAKAELAMRVVEVIEKRELTQREASKILGIPQSNVSDLINGKLRGFSTDRLIRFLLALGRNVNIQISATRSQYGSYKISGPGNRQVKVSVNRREKKRA</sequence>
<reference evidence="2 3" key="1">
    <citation type="submission" date="2020-03" db="EMBL/GenBank/DDBJ databases">
        <title>Metabolic flexibility allows generalist bacteria to become dominant in a frequently disturbed ecosystem.</title>
        <authorList>
            <person name="Chen Y.-J."/>
            <person name="Leung P.M."/>
            <person name="Bay S.K."/>
            <person name="Hugenholtz P."/>
            <person name="Kessler A.J."/>
            <person name="Shelley G."/>
            <person name="Waite D.W."/>
            <person name="Cook P.L."/>
            <person name="Greening C."/>
        </authorList>
    </citation>
    <scope>NUCLEOTIDE SEQUENCE [LARGE SCALE GENOMIC DNA]</scope>
    <source>
        <strain evidence="2">SS_bin_28</strain>
    </source>
</reference>
<evidence type="ECO:0000313" key="2">
    <source>
        <dbReference type="EMBL" id="NNF06404.1"/>
    </source>
</evidence>
<dbReference type="CDD" id="cd00093">
    <property type="entry name" value="HTH_XRE"/>
    <property type="match status" value="1"/>
</dbReference>
<name>A0A7Y2E706_UNCEI</name>